<protein>
    <submittedName>
        <fullName evidence="2">Helix-turn-helix domain-containing protein</fullName>
    </submittedName>
</protein>
<dbReference type="Gene3D" id="3.30.450.180">
    <property type="match status" value="1"/>
</dbReference>
<dbReference type="CDD" id="cd00093">
    <property type="entry name" value="HTH_XRE"/>
    <property type="match status" value="1"/>
</dbReference>
<gene>
    <name evidence="2" type="ORF">G3I59_37260</name>
</gene>
<evidence type="ECO:0000313" key="2">
    <source>
        <dbReference type="EMBL" id="NEC61099.1"/>
    </source>
</evidence>
<dbReference type="Gene3D" id="1.10.260.40">
    <property type="entry name" value="lambda repressor-like DNA-binding domains"/>
    <property type="match status" value="1"/>
</dbReference>
<dbReference type="InterPro" id="IPR010982">
    <property type="entry name" value="Lambda_DNA-bd_dom_sf"/>
</dbReference>
<dbReference type="EMBL" id="JAAGNC010000189">
    <property type="protein sequence ID" value="NEC61099.1"/>
    <property type="molecule type" value="Genomic_DNA"/>
</dbReference>
<organism evidence="2 3">
    <name type="scientific">Amycolatopsis rubida</name>
    <dbReference type="NCBI Taxonomy" id="112413"/>
    <lineage>
        <taxon>Bacteria</taxon>
        <taxon>Bacillati</taxon>
        <taxon>Actinomycetota</taxon>
        <taxon>Actinomycetes</taxon>
        <taxon>Pseudonocardiales</taxon>
        <taxon>Pseudonocardiaceae</taxon>
        <taxon>Amycolatopsis</taxon>
    </lineage>
</organism>
<reference evidence="2 3" key="1">
    <citation type="submission" date="2020-01" db="EMBL/GenBank/DDBJ databases">
        <title>Insect and environment-associated Actinomycetes.</title>
        <authorList>
            <person name="Currrie C."/>
            <person name="Chevrette M."/>
            <person name="Carlson C."/>
            <person name="Stubbendieck R."/>
            <person name="Wendt-Pienkowski E."/>
        </authorList>
    </citation>
    <scope>NUCLEOTIDE SEQUENCE [LARGE SCALE GENOMIC DNA]</scope>
    <source>
        <strain evidence="2 3">SID8386</strain>
    </source>
</reference>
<dbReference type="RefSeq" id="WP_067587623.1">
    <property type="nucleotide sequence ID" value="NZ_JAAGNC010000189.1"/>
</dbReference>
<dbReference type="InterPro" id="IPR001387">
    <property type="entry name" value="Cro/C1-type_HTH"/>
</dbReference>
<dbReference type="PANTHER" id="PTHR35010">
    <property type="entry name" value="BLL4672 PROTEIN-RELATED"/>
    <property type="match status" value="1"/>
</dbReference>
<evidence type="ECO:0000259" key="1">
    <source>
        <dbReference type="PROSITE" id="PS50943"/>
    </source>
</evidence>
<sequence length="296" mass="32975">MDYQSEIRDFLTSRRARLSPEEAGVPVYRGVRRVPGLRREEVAHLAGVSVDYYVRLERGRVKGVSQEVLDAVARALQFDDVEYEHLMDLVRNASPRSGRVAAAKVPVRQPVRPGVQSVLDSLTVPAFVQNGRHDMLAANQVGRALYPFSPDDERPFNHARFMFLDPRAEQFYVDWDLAAANNVALLRSSAAKDPDDEALINLVGLLSTQSEAFRSRWAAHDVIKYRYGPKRYRHPLVGDLTFGYESFPLPDSPGLVMLVYTVEAASPTHDALQLLASWTASETPASAPSDADVRGQ</sequence>
<dbReference type="Pfam" id="PF17765">
    <property type="entry name" value="MLTR_LBD"/>
    <property type="match status" value="1"/>
</dbReference>
<dbReference type="Pfam" id="PF13560">
    <property type="entry name" value="HTH_31"/>
    <property type="match status" value="1"/>
</dbReference>
<name>A0ABX0BZT4_9PSEU</name>
<proteinExistence type="predicted"/>
<dbReference type="PANTHER" id="PTHR35010:SF2">
    <property type="entry name" value="BLL4672 PROTEIN"/>
    <property type="match status" value="1"/>
</dbReference>
<accession>A0ABX0BZT4</accession>
<comment type="caution">
    <text evidence="2">The sequence shown here is derived from an EMBL/GenBank/DDBJ whole genome shotgun (WGS) entry which is preliminary data.</text>
</comment>
<dbReference type="InterPro" id="IPR041413">
    <property type="entry name" value="MLTR_LBD"/>
</dbReference>
<dbReference type="Proteomes" id="UP000470404">
    <property type="component" value="Unassembled WGS sequence"/>
</dbReference>
<dbReference type="SMART" id="SM00530">
    <property type="entry name" value="HTH_XRE"/>
    <property type="match status" value="1"/>
</dbReference>
<feature type="domain" description="HTH cro/C1-type" evidence="1">
    <location>
        <begin position="36"/>
        <end position="83"/>
    </location>
</feature>
<dbReference type="PROSITE" id="PS50943">
    <property type="entry name" value="HTH_CROC1"/>
    <property type="match status" value="1"/>
</dbReference>
<evidence type="ECO:0000313" key="3">
    <source>
        <dbReference type="Proteomes" id="UP000470404"/>
    </source>
</evidence>
<keyword evidence="3" id="KW-1185">Reference proteome</keyword>
<dbReference type="SUPFAM" id="SSF47413">
    <property type="entry name" value="lambda repressor-like DNA-binding domains"/>
    <property type="match status" value="1"/>
</dbReference>